<reference evidence="1 2" key="1">
    <citation type="submission" date="2023-09" db="EMBL/GenBank/DDBJ databases">
        <authorList>
            <person name="Rey-Velasco X."/>
        </authorList>
    </citation>
    <scope>NUCLEOTIDE SEQUENCE [LARGE SCALE GENOMIC DNA]</scope>
    <source>
        <strain evidence="1 2">F394</strain>
    </source>
</reference>
<name>A0ABU3BMR2_9BACT</name>
<sequence length="164" mass="18052">MPQFDIETYEVHSTAFPKWHRRYLMLVSPDLSHGIRHRVHMHFSSSPMTFNNGRMIGVAGNVGGLNFDGVNFAVYFRDSAFDEIYEILRSENPVSFKYFLRDIATAPEATAKWVSSAGIVTGPERLGEGPADADAGLLQARMLLGDLAPSGDGLEHAVQEPEAA</sequence>
<organism evidence="1 2">
    <name type="scientific">Rubrivirga litoralis</name>
    <dbReference type="NCBI Taxonomy" id="3075598"/>
    <lineage>
        <taxon>Bacteria</taxon>
        <taxon>Pseudomonadati</taxon>
        <taxon>Rhodothermota</taxon>
        <taxon>Rhodothermia</taxon>
        <taxon>Rhodothermales</taxon>
        <taxon>Rubricoccaceae</taxon>
        <taxon>Rubrivirga</taxon>
    </lineage>
</organism>
<dbReference type="Proteomes" id="UP001267426">
    <property type="component" value="Unassembled WGS sequence"/>
</dbReference>
<gene>
    <name evidence="1" type="ORF">RM540_02390</name>
</gene>
<accession>A0ABU3BMR2</accession>
<keyword evidence="2" id="KW-1185">Reference proteome</keyword>
<dbReference type="RefSeq" id="WP_311661790.1">
    <property type="nucleotide sequence ID" value="NZ_JAVRHT010000003.1"/>
</dbReference>
<protein>
    <submittedName>
        <fullName evidence="1">Uncharacterized protein</fullName>
    </submittedName>
</protein>
<dbReference type="EMBL" id="JAVRHT010000003">
    <property type="protein sequence ID" value="MDT0630585.1"/>
    <property type="molecule type" value="Genomic_DNA"/>
</dbReference>
<evidence type="ECO:0000313" key="1">
    <source>
        <dbReference type="EMBL" id="MDT0630585.1"/>
    </source>
</evidence>
<comment type="caution">
    <text evidence="1">The sequence shown here is derived from an EMBL/GenBank/DDBJ whole genome shotgun (WGS) entry which is preliminary data.</text>
</comment>
<evidence type="ECO:0000313" key="2">
    <source>
        <dbReference type="Proteomes" id="UP001267426"/>
    </source>
</evidence>
<proteinExistence type="predicted"/>